<feature type="non-terminal residue" evidence="1">
    <location>
        <position position="96"/>
    </location>
</feature>
<protein>
    <submittedName>
        <fullName evidence="1">Uncharacterized protein</fullName>
    </submittedName>
</protein>
<dbReference type="EMBL" id="JARFID010001073">
    <property type="protein sequence ID" value="MDE8698339.1"/>
    <property type="molecule type" value="Genomic_DNA"/>
</dbReference>
<evidence type="ECO:0000313" key="2">
    <source>
        <dbReference type="Proteomes" id="UP001221924"/>
    </source>
</evidence>
<comment type="caution">
    <text evidence="1">The sequence shown here is derived from an EMBL/GenBank/DDBJ whole genome shotgun (WGS) entry which is preliminary data.</text>
</comment>
<name>A0AAX4Y2N5_9BACE</name>
<reference evidence="1" key="1">
    <citation type="submission" date="2023-03" db="EMBL/GenBank/DDBJ databases">
        <title>DFI Biobank Strains.</title>
        <authorList>
            <person name="Mostad J."/>
            <person name="Paddock L."/>
            <person name="Medina S."/>
            <person name="Waligurski E."/>
            <person name="Barat B."/>
            <person name="Smith R."/>
            <person name="Burgo V."/>
            <person name="Metcalfe C."/>
            <person name="Woodson C."/>
            <person name="Sundararajan A."/>
            <person name="Ramaswamy R."/>
            <person name="Lin H."/>
            <person name="Pamer E.G."/>
        </authorList>
    </citation>
    <scope>NUCLEOTIDE SEQUENCE</scope>
    <source>
        <strain evidence="1">DFI.9.5</strain>
    </source>
</reference>
<feature type="non-terminal residue" evidence="1">
    <location>
        <position position="1"/>
    </location>
</feature>
<dbReference type="Proteomes" id="UP001221924">
    <property type="component" value="Unassembled WGS sequence"/>
</dbReference>
<accession>A0AAX4Y2N5</accession>
<evidence type="ECO:0000313" key="1">
    <source>
        <dbReference type="EMBL" id="MDE8698339.1"/>
    </source>
</evidence>
<organism evidence="1 2">
    <name type="scientific">Bacteroides cellulosilyticus</name>
    <dbReference type="NCBI Taxonomy" id="246787"/>
    <lineage>
        <taxon>Bacteria</taxon>
        <taxon>Pseudomonadati</taxon>
        <taxon>Bacteroidota</taxon>
        <taxon>Bacteroidia</taxon>
        <taxon>Bacteroidales</taxon>
        <taxon>Bacteroidaceae</taxon>
        <taxon>Bacteroides</taxon>
    </lineage>
</organism>
<dbReference type="AlphaFoldDB" id="A0AAX4Y2N5"/>
<proteinExistence type="predicted"/>
<sequence length="96" mass="10993">CDFSEPEPEPEIEPPTVVEKDPVDIKVFIETVTNDKTNDYIDLLGRGFDCKKSTIKGYINLKCKVIDVERLLAGDGYDYVKQEPIKLYPYSTVEIF</sequence>
<gene>
    <name evidence="1" type="ORF">PZH42_30960</name>
</gene>